<dbReference type="PATRIC" id="fig|500635.8.peg.432"/>
<gene>
    <name evidence="2" type="ORF">MITSMUL_04045</name>
</gene>
<keyword evidence="1" id="KW-0812">Transmembrane</keyword>
<dbReference type="EMBL" id="ABWK02000012">
    <property type="protein sequence ID" value="EEX68975.1"/>
    <property type="molecule type" value="Genomic_DNA"/>
</dbReference>
<dbReference type="HOGENOM" id="CLU_1658801_0_0_9"/>
<keyword evidence="1" id="KW-0472">Membrane</keyword>
<keyword evidence="3" id="KW-1185">Reference proteome</keyword>
<evidence type="ECO:0000313" key="3">
    <source>
        <dbReference type="Proteomes" id="UP000003671"/>
    </source>
</evidence>
<evidence type="ECO:0000256" key="1">
    <source>
        <dbReference type="SAM" id="Phobius"/>
    </source>
</evidence>
<name>C9KLG1_9FIRM</name>
<evidence type="ECO:0000313" key="2">
    <source>
        <dbReference type="EMBL" id="EEX68975.1"/>
    </source>
</evidence>
<dbReference type="Proteomes" id="UP000003671">
    <property type="component" value="Unassembled WGS sequence"/>
</dbReference>
<dbReference type="STRING" id="500635.MITSMUL_04045"/>
<organism evidence="2 3">
    <name type="scientific">Mitsuokella multacida DSM 20544</name>
    <dbReference type="NCBI Taxonomy" id="500635"/>
    <lineage>
        <taxon>Bacteria</taxon>
        <taxon>Bacillati</taxon>
        <taxon>Bacillota</taxon>
        <taxon>Negativicutes</taxon>
        <taxon>Selenomonadales</taxon>
        <taxon>Selenomonadaceae</taxon>
        <taxon>Mitsuokella</taxon>
    </lineage>
</organism>
<dbReference type="AlphaFoldDB" id="C9KLG1"/>
<feature type="transmembrane region" description="Helical" evidence="1">
    <location>
        <begin position="25"/>
        <end position="43"/>
    </location>
</feature>
<reference evidence="2" key="1">
    <citation type="submission" date="2009-09" db="EMBL/GenBank/DDBJ databases">
        <authorList>
            <person name="Weinstock G."/>
            <person name="Sodergren E."/>
            <person name="Clifton S."/>
            <person name="Fulton L."/>
            <person name="Fulton B."/>
            <person name="Courtney L."/>
            <person name="Fronick C."/>
            <person name="Harrison M."/>
            <person name="Strong C."/>
            <person name="Farmer C."/>
            <person name="Delahaunty K."/>
            <person name="Markovic C."/>
            <person name="Hall O."/>
            <person name="Minx P."/>
            <person name="Tomlinson C."/>
            <person name="Mitreva M."/>
            <person name="Nelson J."/>
            <person name="Hou S."/>
            <person name="Wollam A."/>
            <person name="Pepin K.H."/>
            <person name="Johnson M."/>
            <person name="Bhonagiri V."/>
            <person name="Nash W.E."/>
            <person name="Warren W."/>
            <person name="Chinwalla A."/>
            <person name="Mardis E.R."/>
            <person name="Wilson R.K."/>
        </authorList>
    </citation>
    <scope>NUCLEOTIDE SEQUENCE [LARGE SCALE GENOMIC DNA]</scope>
    <source>
        <strain evidence="2">DSM 20544</strain>
    </source>
</reference>
<accession>C9KLG1</accession>
<keyword evidence="1" id="KW-1133">Transmembrane helix</keyword>
<protein>
    <submittedName>
        <fullName evidence="2">Uncharacterized protein</fullName>
    </submittedName>
</protein>
<comment type="caution">
    <text evidence="2">The sequence shown here is derived from an EMBL/GenBank/DDBJ whole genome shotgun (WGS) entry which is preliminary data.</text>
</comment>
<feature type="transmembrane region" description="Helical" evidence="1">
    <location>
        <begin position="140"/>
        <end position="158"/>
    </location>
</feature>
<proteinExistence type="predicted"/>
<sequence>MAAVLYFIQEKDVNQIMMNDREKKVLCFGMAIGILLGVIAMKLVGARGAVVLAALAFLVPLVPELRARVKQGRLPQMPSAPSVGKPHLEAPHVTLPHIEKPHLEAPHIEVPHVAMPHLEKPHIEMPEVDLSSDWLSNKAIVIYFMIFIISFVIGYVVLN</sequence>